<dbReference type="EMBL" id="VTDN01000019">
    <property type="protein sequence ID" value="MEB5477879.1"/>
    <property type="molecule type" value="Genomic_DNA"/>
</dbReference>
<organism evidence="7 8">
    <name type="scientific">Acinetobacter pollinis</name>
    <dbReference type="NCBI Taxonomy" id="2605270"/>
    <lineage>
        <taxon>Bacteria</taxon>
        <taxon>Pseudomonadati</taxon>
        <taxon>Pseudomonadota</taxon>
        <taxon>Gammaproteobacteria</taxon>
        <taxon>Moraxellales</taxon>
        <taxon>Moraxellaceae</taxon>
        <taxon>Acinetobacter</taxon>
    </lineage>
</organism>
<keyword evidence="4 6" id="KW-1133">Transmembrane helix</keyword>
<dbReference type="PANTHER" id="PTHR30086:SF20">
    <property type="entry name" value="ARGININE EXPORTER PROTEIN ARGO-RELATED"/>
    <property type="match status" value="1"/>
</dbReference>
<accession>A0ABU6DVI8</accession>
<gene>
    <name evidence="7" type="ORF">I2F25_12675</name>
</gene>
<comment type="caution">
    <text evidence="7">The sequence shown here is derived from an EMBL/GenBank/DDBJ whole genome shotgun (WGS) entry which is preliminary data.</text>
</comment>
<dbReference type="RefSeq" id="WP_325776270.1">
    <property type="nucleotide sequence ID" value="NZ_VTDN01000019.1"/>
</dbReference>
<keyword evidence="2" id="KW-1003">Cell membrane</keyword>
<evidence type="ECO:0000256" key="1">
    <source>
        <dbReference type="ARBA" id="ARBA00004651"/>
    </source>
</evidence>
<dbReference type="InterPro" id="IPR001123">
    <property type="entry name" value="LeuE-type"/>
</dbReference>
<dbReference type="PANTHER" id="PTHR30086">
    <property type="entry name" value="ARGININE EXPORTER PROTEIN ARGO"/>
    <property type="match status" value="1"/>
</dbReference>
<feature type="transmembrane region" description="Helical" evidence="6">
    <location>
        <begin position="74"/>
        <end position="93"/>
    </location>
</feature>
<evidence type="ECO:0000256" key="6">
    <source>
        <dbReference type="SAM" id="Phobius"/>
    </source>
</evidence>
<dbReference type="Pfam" id="PF01810">
    <property type="entry name" value="LysE"/>
    <property type="match status" value="1"/>
</dbReference>
<dbReference type="Proteomes" id="UP001339883">
    <property type="component" value="Unassembled WGS sequence"/>
</dbReference>
<keyword evidence="5 6" id="KW-0472">Membrane</keyword>
<name>A0ABU6DVI8_9GAMM</name>
<evidence type="ECO:0000313" key="8">
    <source>
        <dbReference type="Proteomes" id="UP001339883"/>
    </source>
</evidence>
<reference evidence="7 8" key="1">
    <citation type="submission" date="2019-08" db="EMBL/GenBank/DDBJ databases">
        <title>Five species of Acinetobacter isolated from floral nectar and animal pollinators.</title>
        <authorList>
            <person name="Hendry T.A."/>
        </authorList>
    </citation>
    <scope>NUCLEOTIDE SEQUENCE [LARGE SCALE GENOMIC DNA]</scope>
    <source>
        <strain evidence="7 8">MD18.27</strain>
    </source>
</reference>
<comment type="subcellular location">
    <subcellularLocation>
        <location evidence="1">Cell membrane</location>
        <topology evidence="1">Multi-pass membrane protein</topology>
    </subcellularLocation>
</comment>
<evidence type="ECO:0000256" key="5">
    <source>
        <dbReference type="ARBA" id="ARBA00023136"/>
    </source>
</evidence>
<sequence length="206" mass="23244">MSYSSQTLLYAGSLFLAALLPGPGMLAIMLQTLKHGKNSGFGMLCGLITGDIIFLCIAIFVVNPIIHQILGMSYYLFITCSCYLFYFSYRLWFFKGDLLYLNPEISKKNIFSTYGNGLFITLNNPKTISFYIAFIPTILSSPTIGIESGYIIFITIFILTIVGLIYIFFSLFIKRYLIPLKNQKVFLKSLAIVICLLALTMLYNTI</sequence>
<feature type="transmembrane region" description="Helical" evidence="6">
    <location>
        <begin position="7"/>
        <end position="29"/>
    </location>
</feature>
<evidence type="ECO:0000256" key="4">
    <source>
        <dbReference type="ARBA" id="ARBA00022989"/>
    </source>
</evidence>
<feature type="transmembrane region" description="Helical" evidence="6">
    <location>
        <begin position="41"/>
        <end position="62"/>
    </location>
</feature>
<keyword evidence="8" id="KW-1185">Reference proteome</keyword>
<protein>
    <submittedName>
        <fullName evidence="7">LysE family translocator</fullName>
    </submittedName>
</protein>
<keyword evidence="3 6" id="KW-0812">Transmembrane</keyword>
<feature type="transmembrane region" description="Helical" evidence="6">
    <location>
        <begin position="185"/>
        <end position="203"/>
    </location>
</feature>
<evidence type="ECO:0000313" key="7">
    <source>
        <dbReference type="EMBL" id="MEB5477879.1"/>
    </source>
</evidence>
<feature type="transmembrane region" description="Helical" evidence="6">
    <location>
        <begin position="150"/>
        <end position="173"/>
    </location>
</feature>
<evidence type="ECO:0000256" key="2">
    <source>
        <dbReference type="ARBA" id="ARBA00022475"/>
    </source>
</evidence>
<proteinExistence type="predicted"/>
<evidence type="ECO:0000256" key="3">
    <source>
        <dbReference type="ARBA" id="ARBA00022692"/>
    </source>
</evidence>